<dbReference type="CDD" id="cd06260">
    <property type="entry name" value="DUF820-like"/>
    <property type="match status" value="1"/>
</dbReference>
<dbReference type="Gene3D" id="3.90.1570.10">
    <property type="entry name" value="tt1808, chain A"/>
    <property type="match status" value="1"/>
</dbReference>
<proteinExistence type="predicted"/>
<organism evidence="2 3">
    <name type="scientific">Streptomyces coryli</name>
    <dbReference type="NCBI Taxonomy" id="1128680"/>
    <lineage>
        <taxon>Bacteria</taxon>
        <taxon>Bacillati</taxon>
        <taxon>Actinomycetota</taxon>
        <taxon>Actinomycetes</taxon>
        <taxon>Kitasatosporales</taxon>
        <taxon>Streptomycetaceae</taxon>
        <taxon>Streptomyces</taxon>
    </lineage>
</organism>
<dbReference type="InterPro" id="IPR008538">
    <property type="entry name" value="Uma2"/>
</dbReference>
<dbReference type="Pfam" id="PF05685">
    <property type="entry name" value="Uma2"/>
    <property type="match status" value="1"/>
</dbReference>
<dbReference type="Proteomes" id="UP000481583">
    <property type="component" value="Unassembled WGS sequence"/>
</dbReference>
<dbReference type="AlphaFoldDB" id="A0A6G4U0G5"/>
<feature type="domain" description="Putative restriction endonuclease" evidence="1">
    <location>
        <begin position="15"/>
        <end position="186"/>
    </location>
</feature>
<evidence type="ECO:0000313" key="2">
    <source>
        <dbReference type="EMBL" id="NGN65759.1"/>
    </source>
</evidence>
<dbReference type="InterPro" id="IPR012296">
    <property type="entry name" value="Nuclease_put_TT1808"/>
</dbReference>
<keyword evidence="2" id="KW-0255">Endonuclease</keyword>
<dbReference type="PANTHER" id="PTHR35400:SF3">
    <property type="entry name" value="SLL1072 PROTEIN"/>
    <property type="match status" value="1"/>
</dbReference>
<keyword evidence="2" id="KW-0540">Nuclease</keyword>
<keyword evidence="2" id="KW-0378">Hydrolase</keyword>
<comment type="caution">
    <text evidence="2">The sequence shown here is derived from an EMBL/GenBank/DDBJ whole genome shotgun (WGS) entry which is preliminary data.</text>
</comment>
<dbReference type="InterPro" id="IPR011335">
    <property type="entry name" value="Restrct_endonuc-II-like"/>
</dbReference>
<gene>
    <name evidence="2" type="ORF">G5C51_17870</name>
</gene>
<protein>
    <submittedName>
        <fullName evidence="2">Uma2 family endonuclease</fullName>
    </submittedName>
</protein>
<evidence type="ECO:0000259" key="1">
    <source>
        <dbReference type="Pfam" id="PF05685"/>
    </source>
</evidence>
<reference evidence="2 3" key="1">
    <citation type="submission" date="2020-02" db="EMBL/GenBank/DDBJ databases">
        <title>Whole-genome analyses of novel actinobacteria.</title>
        <authorList>
            <person name="Sahin N."/>
        </authorList>
    </citation>
    <scope>NUCLEOTIDE SEQUENCE [LARGE SCALE GENOMIC DNA]</scope>
    <source>
        <strain evidence="2 3">A7024</strain>
    </source>
</reference>
<dbReference type="GO" id="GO:0004519">
    <property type="term" value="F:endonuclease activity"/>
    <property type="evidence" value="ECO:0007669"/>
    <property type="project" value="UniProtKB-KW"/>
</dbReference>
<keyword evidence="3" id="KW-1185">Reference proteome</keyword>
<sequence length="189" mass="20580">MSDSADSSTAASIDEAFEALSAATPEGWRVELIEGEIHVVPPANGEHEGIVNLMVEQVVERRKDRRWTTRTGLGLLISGISPTGKVVPDLVIVPRGSYMDELEYHDPSEVVLVGEVTSRSTGASDRSSKLRGYARAKIPFYLLVDRDADAVSLYSEPSSGQYTREATVAMSKTIVLPHPLGFELDTSEF</sequence>
<evidence type="ECO:0000313" key="3">
    <source>
        <dbReference type="Proteomes" id="UP000481583"/>
    </source>
</evidence>
<name>A0A6G4U0G5_9ACTN</name>
<dbReference type="PANTHER" id="PTHR35400">
    <property type="entry name" value="SLR1083 PROTEIN"/>
    <property type="match status" value="1"/>
</dbReference>
<dbReference type="SUPFAM" id="SSF52980">
    <property type="entry name" value="Restriction endonuclease-like"/>
    <property type="match status" value="1"/>
</dbReference>
<accession>A0A6G4U0G5</accession>
<dbReference type="EMBL" id="JAAKZV010000071">
    <property type="protein sequence ID" value="NGN65759.1"/>
    <property type="molecule type" value="Genomic_DNA"/>
</dbReference>